<dbReference type="AlphaFoldDB" id="A0A3R7KYY2"/>
<evidence type="ECO:0000313" key="4">
    <source>
        <dbReference type="Proteomes" id="UP000283634"/>
    </source>
</evidence>
<feature type="compositionally biased region" description="Low complexity" evidence="1">
    <location>
        <begin position="438"/>
        <end position="450"/>
    </location>
</feature>
<feature type="compositionally biased region" description="Basic and acidic residues" evidence="1">
    <location>
        <begin position="106"/>
        <end position="116"/>
    </location>
</feature>
<dbReference type="OMA" id="QQTCADE"/>
<reference evidence="3 4" key="1">
    <citation type="journal article" date="2018" name="BMC Genomics">
        <title>Genomic comparison of Trypanosoma conorhini and Trypanosoma rangeli to Trypanosoma cruzi strains of high and low virulence.</title>
        <authorList>
            <person name="Bradwell K.R."/>
            <person name="Koparde V.N."/>
            <person name="Matveyev A.V."/>
            <person name="Serrano M.G."/>
            <person name="Alves J.M."/>
            <person name="Parikh H."/>
            <person name="Huang B."/>
            <person name="Lee V."/>
            <person name="Espinosa-Alvarez O."/>
            <person name="Ortiz P.A."/>
            <person name="Costa-Martins A.G."/>
            <person name="Teixeira M.M."/>
            <person name="Buck G.A."/>
        </authorList>
    </citation>
    <scope>NUCLEOTIDE SEQUENCE [LARGE SCALE GENOMIC DNA]</scope>
    <source>
        <strain evidence="3 4">AM80</strain>
    </source>
</reference>
<dbReference type="InterPro" id="IPR021287">
    <property type="entry name" value="Trans-sialidase_CS"/>
</dbReference>
<feature type="signal peptide" evidence="2">
    <location>
        <begin position="1"/>
        <end position="28"/>
    </location>
</feature>
<dbReference type="Proteomes" id="UP000283634">
    <property type="component" value="Unassembled WGS sequence"/>
</dbReference>
<feature type="compositionally biased region" description="Polar residues" evidence="1">
    <location>
        <begin position="161"/>
        <end position="179"/>
    </location>
</feature>
<dbReference type="Pfam" id="PF11052">
    <property type="entry name" value="Tr-sialidase_C"/>
    <property type="match status" value="1"/>
</dbReference>
<feature type="region of interest" description="Disordered" evidence="1">
    <location>
        <begin position="74"/>
        <end position="245"/>
    </location>
</feature>
<comment type="caution">
    <text evidence="3">The sequence shown here is derived from an EMBL/GenBank/DDBJ whole genome shotgun (WGS) entry which is preliminary data.</text>
</comment>
<dbReference type="EMBL" id="MKGL01000172">
    <property type="protein sequence ID" value="RNF04147.1"/>
    <property type="molecule type" value="Genomic_DNA"/>
</dbReference>
<proteinExistence type="predicted"/>
<protein>
    <recommendedName>
        <fullName evidence="5">Mucin-associated surface protein (MASP)</fullName>
    </recommendedName>
</protein>
<gene>
    <name evidence="3" type="ORF">TraAM80_05298</name>
</gene>
<evidence type="ECO:0000256" key="1">
    <source>
        <dbReference type="SAM" id="MobiDB-lite"/>
    </source>
</evidence>
<keyword evidence="4" id="KW-1185">Reference proteome</keyword>
<keyword evidence="2" id="KW-0732">Signal</keyword>
<feature type="compositionally biased region" description="Pro residues" evidence="1">
    <location>
        <begin position="180"/>
        <end position="192"/>
    </location>
</feature>
<dbReference type="GeneID" id="40329231"/>
<sequence length="544" mass="52864">MAMATVRRRAVCALAVLALLWGCSSVCGATALGTKSEGGHGASGQAVPQAAFQHLGGTFSHELNLPSGVYGSGAAIGQQGQGPASRGALLHSSSPQSGASTAPCCAKDHDRSKDANRSCLTCAPGIAGRPPRDDETRDAAEYVGPRGGSSGANGGESSLSTDPSGPSNSMSSNVETVTKQPPPCVPGVPGQPPTAGAGTAQNAGCNAGTSLGVESGGSASHPARTTTTDGVSGKQDSKPAAGAAAAGTAPCDANVSNELVAACVSGMQFFPAAPTHSQPQVIVPSINGGHFAEAPQKPHSYPGAVFQAPPDPNDPAFLQLHGDGVGVGGNFPGSALVGRHFVPPRSITGRPSGEGVANQQNTGRTAEGGVDAKVGEAGDVTHNSGPAAATGPGSNSANRHNEGGQPSAAAVAGTALSVQTNGQSSAEDGATRGELAASSSQEPSGESPSSLGTPAGAAQEESRMGAADAGGAHSGGASNGRGAGTQGGAHAGAATARNATSALAARNNSGGDLLLTRTAEDGTVCGRRVLPTLLLLGLWVFAAM</sequence>
<feature type="compositionally biased region" description="Polar residues" evidence="1">
    <location>
        <begin position="416"/>
        <end position="426"/>
    </location>
</feature>
<organism evidence="3 4">
    <name type="scientific">Trypanosoma rangeli</name>
    <dbReference type="NCBI Taxonomy" id="5698"/>
    <lineage>
        <taxon>Eukaryota</taxon>
        <taxon>Discoba</taxon>
        <taxon>Euglenozoa</taxon>
        <taxon>Kinetoplastea</taxon>
        <taxon>Metakinetoplastina</taxon>
        <taxon>Trypanosomatida</taxon>
        <taxon>Trypanosomatidae</taxon>
        <taxon>Trypanosoma</taxon>
        <taxon>Herpetosoma</taxon>
    </lineage>
</organism>
<evidence type="ECO:0008006" key="5">
    <source>
        <dbReference type="Google" id="ProtNLM"/>
    </source>
</evidence>
<feature type="region of interest" description="Disordered" evidence="1">
    <location>
        <begin position="342"/>
        <end position="494"/>
    </location>
</feature>
<feature type="compositionally biased region" description="Gly residues" evidence="1">
    <location>
        <begin position="472"/>
        <end position="490"/>
    </location>
</feature>
<feature type="chain" id="PRO_5018677422" description="Mucin-associated surface protein (MASP)" evidence="2">
    <location>
        <begin position="29"/>
        <end position="544"/>
    </location>
</feature>
<feature type="compositionally biased region" description="Gly residues" evidence="1">
    <location>
        <begin position="145"/>
        <end position="154"/>
    </location>
</feature>
<evidence type="ECO:0000256" key="2">
    <source>
        <dbReference type="SAM" id="SignalP"/>
    </source>
</evidence>
<name>A0A3R7KYY2_TRYRA</name>
<feature type="compositionally biased region" description="Polar residues" evidence="1">
    <location>
        <begin position="91"/>
        <end position="100"/>
    </location>
</feature>
<accession>A0A3R7KYY2</accession>
<feature type="compositionally biased region" description="Basic and acidic residues" evidence="1">
    <location>
        <begin position="130"/>
        <end position="140"/>
    </location>
</feature>
<feature type="compositionally biased region" description="Polar residues" evidence="1">
    <location>
        <begin position="199"/>
        <end position="209"/>
    </location>
</feature>
<feature type="compositionally biased region" description="Low complexity" evidence="1">
    <location>
        <begin position="74"/>
        <end position="84"/>
    </location>
</feature>
<evidence type="ECO:0000313" key="3">
    <source>
        <dbReference type="EMBL" id="RNF04147.1"/>
    </source>
</evidence>
<dbReference type="RefSeq" id="XP_029237927.1">
    <property type="nucleotide sequence ID" value="XM_029382183.1"/>
</dbReference>